<dbReference type="Pfam" id="PF13086">
    <property type="entry name" value="AAA_11"/>
    <property type="match status" value="2"/>
</dbReference>
<dbReference type="Pfam" id="PF18741">
    <property type="entry name" value="MTES_1575"/>
    <property type="match status" value="1"/>
</dbReference>
<dbReference type="Gene3D" id="3.40.960.10">
    <property type="entry name" value="VSR Endonuclease"/>
    <property type="match status" value="1"/>
</dbReference>
<dbReference type="InterPro" id="IPR041679">
    <property type="entry name" value="DNA2/NAM7-like_C"/>
</dbReference>
<evidence type="ECO:0000313" key="5">
    <source>
        <dbReference type="EMBL" id="TDP80862.1"/>
    </source>
</evidence>
<comment type="caution">
    <text evidence="5">The sequence shown here is derived from an EMBL/GenBank/DDBJ whole genome shotgun (WGS) entry which is preliminary data.</text>
</comment>
<proteinExistence type="predicted"/>
<feature type="domain" description="DNA2/NAM7 helicase helicase" evidence="2">
    <location>
        <begin position="959"/>
        <end position="998"/>
    </location>
</feature>
<dbReference type="InterPro" id="IPR047187">
    <property type="entry name" value="SF1_C_Upf1"/>
</dbReference>
<feature type="domain" description="DUF3320" evidence="1">
    <location>
        <begin position="1414"/>
        <end position="1459"/>
    </location>
</feature>
<evidence type="ECO:0000259" key="1">
    <source>
        <dbReference type="Pfam" id="PF11784"/>
    </source>
</evidence>
<evidence type="ECO:0000259" key="3">
    <source>
        <dbReference type="Pfam" id="PF13087"/>
    </source>
</evidence>
<reference evidence="5 6" key="1">
    <citation type="submission" date="2019-03" db="EMBL/GenBank/DDBJ databases">
        <title>Genomic Encyclopedia of Type Strains, Phase IV (KMG-IV): sequencing the most valuable type-strain genomes for metagenomic binning, comparative biology and taxonomic classification.</title>
        <authorList>
            <person name="Goeker M."/>
        </authorList>
    </citation>
    <scope>NUCLEOTIDE SEQUENCE [LARGE SCALE GENOMIC DNA]</scope>
    <source>
        <strain evidence="5 6">DSM 11901</strain>
    </source>
</reference>
<dbReference type="InterPro" id="IPR021754">
    <property type="entry name" value="DUF3320"/>
</dbReference>
<accession>A0A4R6R508</accession>
<organism evidence="5 6">
    <name type="scientific">Aquabacterium commune</name>
    <dbReference type="NCBI Taxonomy" id="70586"/>
    <lineage>
        <taxon>Bacteria</taxon>
        <taxon>Pseudomonadati</taxon>
        <taxon>Pseudomonadota</taxon>
        <taxon>Betaproteobacteria</taxon>
        <taxon>Burkholderiales</taxon>
        <taxon>Aquabacterium</taxon>
    </lineage>
</organism>
<dbReference type="InterPro" id="IPR041677">
    <property type="entry name" value="DNA2/NAM7_AAA_11"/>
</dbReference>
<dbReference type="Gene3D" id="3.40.50.300">
    <property type="entry name" value="P-loop containing nucleotide triphosphate hydrolases"/>
    <property type="match status" value="3"/>
</dbReference>
<dbReference type="Pfam" id="PF13087">
    <property type="entry name" value="AAA_12"/>
    <property type="match status" value="1"/>
</dbReference>
<dbReference type="PANTHER" id="PTHR10887:SF530">
    <property type="entry name" value="SUPERFAMILY I DNA HELICASES"/>
    <property type="match status" value="1"/>
</dbReference>
<dbReference type="PANTHER" id="PTHR10887">
    <property type="entry name" value="DNA2/NAM7 HELICASE FAMILY"/>
    <property type="match status" value="1"/>
</dbReference>
<dbReference type="InterPro" id="IPR025103">
    <property type="entry name" value="DUF4011"/>
</dbReference>
<dbReference type="CDD" id="cd18808">
    <property type="entry name" value="SF1_C_Upf1"/>
    <property type="match status" value="1"/>
</dbReference>
<gene>
    <name evidence="5" type="ORF">EV672_11077</name>
</gene>
<name>A0A4R6R508_9BURK</name>
<keyword evidence="6" id="KW-1185">Reference proteome</keyword>
<dbReference type="Pfam" id="PF11784">
    <property type="entry name" value="DUF3320"/>
    <property type="match status" value="1"/>
</dbReference>
<feature type="domain" description="DNA2/NAM7 helicase helicase" evidence="2">
    <location>
        <begin position="318"/>
        <end position="381"/>
    </location>
</feature>
<feature type="domain" description="Restriction endonuclease type II-like" evidence="4">
    <location>
        <begin position="1260"/>
        <end position="1357"/>
    </location>
</feature>
<dbReference type="Pfam" id="PF13195">
    <property type="entry name" value="DUF4011"/>
    <property type="match status" value="1"/>
</dbReference>
<sequence>MREDIKAKVQASRKELLDIGLRNNLISFRKTSKTLALQAESLPSLFDALYAEGRSLSFEATRESKAKAESVTDADHLSSELADDALLEVLSERKAEAPGRGRTDERVSGLKLKTQLDPERLFLQLLKMRAEAQGYVDEQGVNILFLAFGFLHWYESPQSAEARRAPLLLVPVSLSRDGAQEAFKLAYTGEDIFLNLSLQAKLKADFAITLPSFDLEGDVDSQALMDYGRQVEKAVANQPRWRVATDDLVLGFFSFGKFLMFRDLDPQTWPEGKGPADHPVVARLLGGGFGDRPPRFSDSQRIDDIISPGDVHFVRDADSSQTQAILEVRAGSHLIIQGPPGTGKSQTITNLIADLIGQDKTVLFVSEKMAALEVVKRRLDESHLGDAVLELHSQRATKTSVLSELARTMGQGQPLNDTGDRDIEELSRLQTQLNAYCEVVSAPVGASQIPFGTVLGRHLQIKRQHPSASVGSFAPMAKWSERDYLLRREVVSELQMHVASNGRPDRNAFWGSSREFFTPIEEAEARQALESAEDSLGGLKAAATSLSERLMLPRPASLHDIDVICRAARRASGAPRLQGIQLSTQDWQLRRDALNELISAGRRMAARREQHDASLMERAWDHDMLAIRQALMTYGPKWWKFLSSAYKQARGQLQALSKVTLPKDHVDMLRLVDAVMDYQATRKVFEQHEGLGEALFGAQWQRQKSDWDVLERITEWVMQLHDDMGRGDIPDGILAFLSGNGDASGLGDQAGQIESSISQLKSSLEAAAATTGMGDAQQAFDVKSSSLDELADDLDHWLEHIGQLYPMVRFNVLADKLKREGLGSIADVAARSDDTTSILASYDQTWYSGLVQQVYAKNPTLQQFDRIQHEHQIARFKALDLSSMKHAQARLASHVWQRKPALNAPGEMAVIRTEMNKKRRHLPIRQLIERSGRALQQIKPVFMMSPMSIANFLPPGKLEFDVVIFDEASQVKAVDALGAIMRGKQVIVVGDTRQMPPTDFFAREIDFDDEDNETSDIESILSLFKAAGCHECYLRWHYRSQHESLIAVSNAEFYDNKLVIFPAAGTHESATGVHFHHHPQAIYDRGRTRTNREEAKAVAADVMKHAAERPHLSLGVAAFSVAQRDLIEVEVEMLRRRQPQLESFFSAHPNEPFFVKNLENIQGDERDAIFISVGYGRNESGRVAKEFGPLNRDGGHRRLNVLITRAKMQMRVFCNFTADELELDAGAKQGVRALKNFLKYAESGVLEVAKETGKATDSPFEDEVLDALRERGYQVEPQVGTAGYFIDMAVKDPERPGRYILAIECDGASYHSSRSARDRDRLRQGVLEGLGWRFHRVWSTDWFRNRRQEIDRIAAAIEHARALPTSSQPSQAKPVSVKDEPYVIMRGKPADEEMKGASRPYQKARLTSASQASLLEVRTDVLARMVGEVMRQEGAVHVSDLTRRLMDAFGVSRAGSRITAKVDEVLADCDKRAVATLRGEFVYPSGDASIQVRDRSSLESAERKIELVPPEELDLALVTCVRAAFSISEDEAVPASLSLLGFGRATQRIVSVMQDRLDDLLKSGTIRRESGRLVMAQ</sequence>
<dbReference type="EMBL" id="SNXW01000010">
    <property type="protein sequence ID" value="TDP80862.1"/>
    <property type="molecule type" value="Genomic_DNA"/>
</dbReference>
<dbReference type="OrthoDB" id="9757917at2"/>
<dbReference type="SUPFAM" id="SSF52980">
    <property type="entry name" value="Restriction endonuclease-like"/>
    <property type="match status" value="1"/>
</dbReference>
<dbReference type="InterPro" id="IPR027417">
    <property type="entry name" value="P-loop_NTPase"/>
</dbReference>
<evidence type="ECO:0000259" key="4">
    <source>
        <dbReference type="Pfam" id="PF18741"/>
    </source>
</evidence>
<dbReference type="Proteomes" id="UP000294593">
    <property type="component" value="Unassembled WGS sequence"/>
</dbReference>
<evidence type="ECO:0000313" key="6">
    <source>
        <dbReference type="Proteomes" id="UP000294593"/>
    </source>
</evidence>
<dbReference type="InterPro" id="IPR045055">
    <property type="entry name" value="DNA2/NAM7-like"/>
</dbReference>
<protein>
    <submittedName>
        <fullName evidence="5">AAA domain-containing protein</fullName>
    </submittedName>
</protein>
<dbReference type="FunFam" id="3.40.50.300:FF:002063">
    <property type="entry name" value="DNA helicase related protein"/>
    <property type="match status" value="1"/>
</dbReference>
<dbReference type="SUPFAM" id="SSF52540">
    <property type="entry name" value="P-loop containing nucleoside triphosphate hydrolases"/>
    <property type="match status" value="1"/>
</dbReference>
<dbReference type="RefSeq" id="WP_133610848.1">
    <property type="nucleotide sequence ID" value="NZ_SNXW01000010.1"/>
</dbReference>
<dbReference type="InterPro" id="IPR011335">
    <property type="entry name" value="Restrct_endonuc-II-like"/>
</dbReference>
<dbReference type="GO" id="GO:0004386">
    <property type="term" value="F:helicase activity"/>
    <property type="evidence" value="ECO:0007669"/>
    <property type="project" value="InterPro"/>
</dbReference>
<dbReference type="InterPro" id="IPR049468">
    <property type="entry name" value="Restrct_endonuc-II-like_dom"/>
</dbReference>
<evidence type="ECO:0000259" key="2">
    <source>
        <dbReference type="Pfam" id="PF13086"/>
    </source>
</evidence>
<dbReference type="FunFam" id="3.40.960.10:FF:000002">
    <property type="entry name" value="DNA helicase related protein"/>
    <property type="match status" value="1"/>
</dbReference>
<feature type="domain" description="DNA2/NAM7 helicase-like C-terminal" evidence="3">
    <location>
        <begin position="1023"/>
        <end position="1215"/>
    </location>
</feature>